<comment type="caution">
    <text evidence="2">The sequence shown here is derived from an EMBL/GenBank/DDBJ whole genome shotgun (WGS) entry which is preliminary data.</text>
</comment>
<dbReference type="Gene3D" id="2.60.40.4150">
    <property type="entry name" value="Type VI secretion system, lipoprotein SciN"/>
    <property type="match status" value="1"/>
</dbReference>
<dbReference type="RefSeq" id="WP_204681915.1">
    <property type="nucleotide sequence ID" value="NZ_BSNR01000001.1"/>
</dbReference>
<name>A0ABS2K546_9GAMM</name>
<dbReference type="PROSITE" id="PS51257">
    <property type="entry name" value="PROKAR_LIPOPROTEIN"/>
    <property type="match status" value="1"/>
</dbReference>
<gene>
    <name evidence="2" type="primary">tssJ</name>
    <name evidence="2" type="ORF">ISP19_10905</name>
</gene>
<reference evidence="2" key="1">
    <citation type="submission" date="2020-10" db="EMBL/GenBank/DDBJ databases">
        <title>Phylogeny of dyella-like bacteria.</title>
        <authorList>
            <person name="Fu J."/>
        </authorList>
    </citation>
    <scope>NUCLEOTIDE SEQUENCE</scope>
    <source>
        <strain evidence="2">DHOC52</strain>
    </source>
</reference>
<proteinExistence type="predicted"/>
<feature type="chain" id="PRO_5045442565" evidence="1">
    <location>
        <begin position="25"/>
        <end position="180"/>
    </location>
</feature>
<keyword evidence="2" id="KW-0449">Lipoprotein</keyword>
<dbReference type="PANTHER" id="PTHR37625">
    <property type="entry name" value="OUTER MEMBRANE LIPOPROTEIN-RELATED"/>
    <property type="match status" value="1"/>
</dbReference>
<feature type="signal peptide" evidence="1">
    <location>
        <begin position="1"/>
        <end position="24"/>
    </location>
</feature>
<accession>A0ABS2K546</accession>
<dbReference type="PANTHER" id="PTHR37625:SF4">
    <property type="entry name" value="OUTER MEMBRANE LIPOPROTEIN"/>
    <property type="match status" value="1"/>
</dbReference>
<evidence type="ECO:0000256" key="1">
    <source>
        <dbReference type="SAM" id="SignalP"/>
    </source>
</evidence>
<dbReference type="Pfam" id="PF12790">
    <property type="entry name" value="T6SS-SciN"/>
    <property type="match status" value="1"/>
</dbReference>
<organism evidence="2 3">
    <name type="scientific">Dyella flava</name>
    <dbReference type="NCBI Taxonomy" id="1920170"/>
    <lineage>
        <taxon>Bacteria</taxon>
        <taxon>Pseudomonadati</taxon>
        <taxon>Pseudomonadota</taxon>
        <taxon>Gammaproteobacteria</taxon>
        <taxon>Lysobacterales</taxon>
        <taxon>Rhodanobacteraceae</taxon>
        <taxon>Dyella</taxon>
    </lineage>
</organism>
<keyword evidence="3" id="KW-1185">Reference proteome</keyword>
<evidence type="ECO:0000313" key="3">
    <source>
        <dbReference type="Proteomes" id="UP001430149"/>
    </source>
</evidence>
<protein>
    <submittedName>
        <fullName evidence="2">Type VI secretion system lipoprotein TssJ</fullName>
    </submittedName>
</protein>
<sequence length="180" mass="19714">MRTTTPPLMLAVMSLLLSACGAWQTVSTSTSNVYHATFYKKLTTLDVDMKARAMLNPDELGRAYSVTVRIYQLKDPKRFQNATYDELLTNDRTILAQDLQDNRAVVIYPGASASLSQALKAETQYIGIVAFYREANPGGGWRLVVPKKELSADTPLMLELVGDAIMPSKDTPPDLPAASG</sequence>
<dbReference type="InterPro" id="IPR017734">
    <property type="entry name" value="T6SS_SciN"/>
</dbReference>
<dbReference type="NCBIfam" id="TIGR03352">
    <property type="entry name" value="VI_chp_3"/>
    <property type="match status" value="1"/>
</dbReference>
<dbReference type="InterPro" id="IPR038706">
    <property type="entry name" value="Type_VI_SciN-like_sf"/>
</dbReference>
<dbReference type="Proteomes" id="UP001430149">
    <property type="component" value="Unassembled WGS sequence"/>
</dbReference>
<evidence type="ECO:0000313" key="2">
    <source>
        <dbReference type="EMBL" id="MBM7125877.1"/>
    </source>
</evidence>
<keyword evidence="1" id="KW-0732">Signal</keyword>
<dbReference type="EMBL" id="JADIKE010000035">
    <property type="protein sequence ID" value="MBM7125877.1"/>
    <property type="molecule type" value="Genomic_DNA"/>
</dbReference>